<protein>
    <submittedName>
        <fullName evidence="1">Uncharacterized protein</fullName>
    </submittedName>
</protein>
<name>A0A4C1SPN7_EUMVA</name>
<keyword evidence="2" id="KW-1185">Reference proteome</keyword>
<evidence type="ECO:0000313" key="1">
    <source>
        <dbReference type="EMBL" id="GBP04119.1"/>
    </source>
</evidence>
<dbReference type="EMBL" id="BGZK01003734">
    <property type="protein sequence ID" value="GBP04119.1"/>
    <property type="molecule type" value="Genomic_DNA"/>
</dbReference>
<dbReference type="Gene3D" id="3.30.420.10">
    <property type="entry name" value="Ribonuclease H-like superfamily/Ribonuclease H"/>
    <property type="match status" value="1"/>
</dbReference>
<dbReference type="Proteomes" id="UP000299102">
    <property type="component" value="Unassembled WGS sequence"/>
</dbReference>
<organism evidence="1 2">
    <name type="scientific">Eumeta variegata</name>
    <name type="common">Bagworm moth</name>
    <name type="synonym">Eumeta japonica</name>
    <dbReference type="NCBI Taxonomy" id="151549"/>
    <lineage>
        <taxon>Eukaryota</taxon>
        <taxon>Metazoa</taxon>
        <taxon>Ecdysozoa</taxon>
        <taxon>Arthropoda</taxon>
        <taxon>Hexapoda</taxon>
        <taxon>Insecta</taxon>
        <taxon>Pterygota</taxon>
        <taxon>Neoptera</taxon>
        <taxon>Endopterygota</taxon>
        <taxon>Lepidoptera</taxon>
        <taxon>Glossata</taxon>
        <taxon>Ditrysia</taxon>
        <taxon>Tineoidea</taxon>
        <taxon>Psychidae</taxon>
        <taxon>Oiketicinae</taxon>
        <taxon>Eumeta</taxon>
    </lineage>
</organism>
<proteinExistence type="predicted"/>
<dbReference type="OrthoDB" id="5986643at2759"/>
<dbReference type="AlphaFoldDB" id="A0A4C1SPN7"/>
<accession>A0A4C1SPN7</accession>
<sequence>MVHLEVASDLSTPAILVALKRFTSRRGLPTLIRSDCGTNHVCHNLDIRSSFVFALGRIFKAAVKFAKTYLQQVVREEKVTFDEFSTVFCQIEVVLNSRPLCPLSNELKDLADFWLFSDLPATKCGSGISIL</sequence>
<dbReference type="InterPro" id="IPR036397">
    <property type="entry name" value="RNaseH_sf"/>
</dbReference>
<dbReference type="PANTHER" id="PTHR47331:SF1">
    <property type="entry name" value="GAG-LIKE PROTEIN"/>
    <property type="match status" value="1"/>
</dbReference>
<gene>
    <name evidence="1" type="ORF">EVAR_68153_1</name>
</gene>
<reference evidence="1 2" key="1">
    <citation type="journal article" date="2019" name="Commun. Biol.">
        <title>The bagworm genome reveals a unique fibroin gene that provides high tensile strength.</title>
        <authorList>
            <person name="Kono N."/>
            <person name="Nakamura H."/>
            <person name="Ohtoshi R."/>
            <person name="Tomita M."/>
            <person name="Numata K."/>
            <person name="Arakawa K."/>
        </authorList>
    </citation>
    <scope>NUCLEOTIDE SEQUENCE [LARGE SCALE GENOMIC DNA]</scope>
</reference>
<dbReference type="STRING" id="151549.A0A4C1SPN7"/>
<comment type="caution">
    <text evidence="1">The sequence shown here is derived from an EMBL/GenBank/DDBJ whole genome shotgun (WGS) entry which is preliminary data.</text>
</comment>
<dbReference type="GO" id="GO:0003676">
    <property type="term" value="F:nucleic acid binding"/>
    <property type="evidence" value="ECO:0007669"/>
    <property type="project" value="InterPro"/>
</dbReference>
<dbReference type="PANTHER" id="PTHR47331">
    <property type="entry name" value="PHD-TYPE DOMAIN-CONTAINING PROTEIN"/>
    <property type="match status" value="1"/>
</dbReference>
<evidence type="ECO:0000313" key="2">
    <source>
        <dbReference type="Proteomes" id="UP000299102"/>
    </source>
</evidence>